<evidence type="ECO:0000259" key="7">
    <source>
        <dbReference type="PROSITE" id="PS51186"/>
    </source>
</evidence>
<protein>
    <recommendedName>
        <fullName evidence="5 6">[Ribosomal protein bS18]-alanine N-acetyltransferase</fullName>
        <ecNumber evidence="5 6">2.3.1.266</ecNumber>
    </recommendedName>
</protein>
<dbReference type="Pfam" id="PF00583">
    <property type="entry name" value="Acetyltransf_1"/>
    <property type="match status" value="1"/>
</dbReference>
<dbReference type="Proteomes" id="UP000288178">
    <property type="component" value="Unassembled WGS sequence"/>
</dbReference>
<comment type="caution">
    <text evidence="5">Lacks conserved residue(s) required for the propagation of feature annotation.</text>
</comment>
<dbReference type="InterPro" id="IPR016181">
    <property type="entry name" value="Acyl_CoA_acyltransferase"/>
</dbReference>
<evidence type="ECO:0000256" key="4">
    <source>
        <dbReference type="ARBA" id="ARBA00023315"/>
    </source>
</evidence>
<keyword evidence="2 5" id="KW-0963">Cytoplasm</keyword>
<feature type="binding site" evidence="5">
    <location>
        <position position="103"/>
    </location>
    <ligand>
        <name>acetyl-CoA</name>
        <dbReference type="ChEBI" id="CHEBI:57288"/>
    </ligand>
</feature>
<evidence type="ECO:0000256" key="5">
    <source>
        <dbReference type="HAMAP-Rule" id="MF_02210"/>
    </source>
</evidence>
<dbReference type="EC" id="2.3.1.266" evidence="5 6"/>
<dbReference type="PROSITE" id="PS51186">
    <property type="entry name" value="GNAT"/>
    <property type="match status" value="1"/>
</dbReference>
<proteinExistence type="inferred from homology"/>
<feature type="domain" description="N-acetyltransferase" evidence="7">
    <location>
        <begin position="1"/>
        <end position="143"/>
    </location>
</feature>
<sequence length="150" mass="16826">MQARDVDAVMVVERLAYEFPWTAGNFLDSLSAGYEAELALDASGAVAAYRIAMVGVDEMHLLNLTVRPDLQGQGLARQMLGRLEDDCRRLALSTLWLEVRPSNARARVLYQRWGFREVGLRRGYYPAAQGRREDAIVMRRAVPEVADGLD</sequence>
<keyword evidence="4 5" id="KW-0012">Acyltransferase</keyword>
<dbReference type="PANTHER" id="PTHR43420:SF12">
    <property type="entry name" value="N-ACETYLTRANSFERASE DOMAIN-CONTAINING PROTEIN"/>
    <property type="match status" value="1"/>
</dbReference>
<dbReference type="InterPro" id="IPR043690">
    <property type="entry name" value="RimI"/>
</dbReference>
<evidence type="ECO:0000256" key="1">
    <source>
        <dbReference type="ARBA" id="ARBA00005395"/>
    </source>
</evidence>
<dbReference type="NCBIfam" id="TIGR01575">
    <property type="entry name" value="rimI"/>
    <property type="match status" value="1"/>
</dbReference>
<dbReference type="PANTHER" id="PTHR43420">
    <property type="entry name" value="ACETYLTRANSFERASE"/>
    <property type="match status" value="1"/>
</dbReference>
<feature type="active site" description="Proton acceptor" evidence="5">
    <location>
        <position position="98"/>
    </location>
</feature>
<dbReference type="SUPFAM" id="SSF55729">
    <property type="entry name" value="Acyl-CoA N-acyltransferases (Nat)"/>
    <property type="match status" value="1"/>
</dbReference>
<evidence type="ECO:0000256" key="6">
    <source>
        <dbReference type="RuleBase" id="RU363094"/>
    </source>
</evidence>
<evidence type="ECO:0000313" key="9">
    <source>
        <dbReference type="Proteomes" id="UP000288178"/>
    </source>
</evidence>
<comment type="similarity">
    <text evidence="1 5 6">Belongs to the acetyltransferase family. RimI subfamily.</text>
</comment>
<dbReference type="GO" id="GO:0008999">
    <property type="term" value="F:protein-N-terminal-alanine acetyltransferase activity"/>
    <property type="evidence" value="ECO:0007669"/>
    <property type="project" value="UniProtKB-UniRule"/>
</dbReference>
<dbReference type="Gene3D" id="3.40.630.30">
    <property type="match status" value="1"/>
</dbReference>
<dbReference type="InterPro" id="IPR050680">
    <property type="entry name" value="YpeA/RimI_acetyltransf"/>
</dbReference>
<dbReference type="CDD" id="cd04301">
    <property type="entry name" value="NAT_SF"/>
    <property type="match status" value="1"/>
</dbReference>
<comment type="function">
    <text evidence="5 6">Acetylates the N-terminal alanine of ribosomal protein bS18.</text>
</comment>
<comment type="caution">
    <text evidence="8">The sequence shown here is derived from an EMBL/GenBank/DDBJ whole genome shotgun (WGS) entry which is preliminary data.</text>
</comment>
<dbReference type="HAMAP" id="MF_02210">
    <property type="entry name" value="RimI"/>
    <property type="match status" value="1"/>
</dbReference>
<evidence type="ECO:0000256" key="3">
    <source>
        <dbReference type="ARBA" id="ARBA00022679"/>
    </source>
</evidence>
<evidence type="ECO:0000256" key="2">
    <source>
        <dbReference type="ARBA" id="ARBA00022490"/>
    </source>
</evidence>
<dbReference type="EMBL" id="SACT01000003">
    <property type="protein sequence ID" value="RVT51768.1"/>
    <property type="molecule type" value="Genomic_DNA"/>
</dbReference>
<keyword evidence="3 5" id="KW-0808">Transferase</keyword>
<feature type="active site" description="Proton donor" evidence="5">
    <location>
        <position position="110"/>
    </location>
</feature>
<name>A0A3S3SCV6_9BURK</name>
<keyword evidence="9" id="KW-1185">Reference proteome</keyword>
<reference evidence="8 9" key="1">
    <citation type="submission" date="2019-01" db="EMBL/GenBank/DDBJ databases">
        <authorList>
            <person name="Chen W.-M."/>
        </authorList>
    </citation>
    <scope>NUCLEOTIDE SEQUENCE [LARGE SCALE GENOMIC DNA]</scope>
    <source>
        <strain evidence="8 9">ICH-3</strain>
    </source>
</reference>
<dbReference type="AlphaFoldDB" id="A0A3S3SCV6"/>
<organism evidence="8 9">
    <name type="scientific">Rubrivivax albus</name>
    <dbReference type="NCBI Taxonomy" id="2499835"/>
    <lineage>
        <taxon>Bacteria</taxon>
        <taxon>Pseudomonadati</taxon>
        <taxon>Pseudomonadota</taxon>
        <taxon>Betaproteobacteria</taxon>
        <taxon>Burkholderiales</taxon>
        <taxon>Sphaerotilaceae</taxon>
        <taxon>Rubrivivax</taxon>
    </lineage>
</organism>
<dbReference type="OrthoDB" id="9796919at2"/>
<gene>
    <name evidence="5 8" type="primary">rimI</name>
    <name evidence="8" type="ORF">ENE75_12320</name>
</gene>
<comment type="catalytic activity">
    <reaction evidence="5 6">
        <text>N-terminal L-alanyl-[ribosomal protein bS18] + acetyl-CoA = N-terminal N(alpha)-acetyl-L-alanyl-[ribosomal protein bS18] + CoA + H(+)</text>
        <dbReference type="Rhea" id="RHEA:43756"/>
        <dbReference type="Rhea" id="RHEA-COMP:10676"/>
        <dbReference type="Rhea" id="RHEA-COMP:10677"/>
        <dbReference type="ChEBI" id="CHEBI:15378"/>
        <dbReference type="ChEBI" id="CHEBI:57287"/>
        <dbReference type="ChEBI" id="CHEBI:57288"/>
        <dbReference type="ChEBI" id="CHEBI:64718"/>
        <dbReference type="ChEBI" id="CHEBI:83683"/>
        <dbReference type="EC" id="2.3.1.266"/>
    </reaction>
</comment>
<comment type="subcellular location">
    <subcellularLocation>
        <location evidence="5 6">Cytoplasm</location>
    </subcellularLocation>
</comment>
<accession>A0A3S3SCV6</accession>
<evidence type="ECO:0000313" key="8">
    <source>
        <dbReference type="EMBL" id="RVT51768.1"/>
    </source>
</evidence>
<dbReference type="InterPro" id="IPR000182">
    <property type="entry name" value="GNAT_dom"/>
</dbReference>
<dbReference type="GO" id="GO:0005737">
    <property type="term" value="C:cytoplasm"/>
    <property type="evidence" value="ECO:0007669"/>
    <property type="project" value="UniProtKB-SubCell"/>
</dbReference>
<dbReference type="InterPro" id="IPR006464">
    <property type="entry name" value="AcTrfase_RimI/Ard1"/>
</dbReference>